<feature type="region of interest" description="Disordered" evidence="6">
    <location>
        <begin position="519"/>
        <end position="658"/>
    </location>
</feature>
<evidence type="ECO:0000256" key="2">
    <source>
        <dbReference type="ARBA" id="ARBA00009565"/>
    </source>
</evidence>
<dbReference type="PANTHER" id="PTHR23320:SF10">
    <property type="entry name" value="MEMBRANE-SPANNING 4-DOMAINS SUBFAMILY A MEMBER 14"/>
    <property type="match status" value="1"/>
</dbReference>
<comment type="similarity">
    <text evidence="2">Belongs to the MS4A family.</text>
</comment>
<evidence type="ECO:0000313" key="9">
    <source>
        <dbReference type="Proteomes" id="UP000694414"/>
    </source>
</evidence>
<keyword evidence="5 7" id="KW-0472">Membrane</keyword>
<feature type="transmembrane region" description="Helical" evidence="7">
    <location>
        <begin position="76"/>
        <end position="96"/>
    </location>
</feature>
<reference evidence="8" key="2">
    <citation type="submission" date="2025-09" db="UniProtKB">
        <authorList>
            <consortium name="Ensembl"/>
        </authorList>
    </citation>
    <scope>IDENTIFICATION</scope>
</reference>
<evidence type="ECO:0000256" key="4">
    <source>
        <dbReference type="ARBA" id="ARBA00022989"/>
    </source>
</evidence>
<organism evidence="8 9">
    <name type="scientific">Prolemur simus</name>
    <name type="common">Greater bamboo lemur</name>
    <name type="synonym">Hapalemur simus</name>
    <dbReference type="NCBI Taxonomy" id="1328070"/>
    <lineage>
        <taxon>Eukaryota</taxon>
        <taxon>Metazoa</taxon>
        <taxon>Chordata</taxon>
        <taxon>Craniata</taxon>
        <taxon>Vertebrata</taxon>
        <taxon>Euteleostomi</taxon>
        <taxon>Mammalia</taxon>
        <taxon>Eutheria</taxon>
        <taxon>Euarchontoglires</taxon>
        <taxon>Primates</taxon>
        <taxon>Strepsirrhini</taxon>
        <taxon>Lemuriformes</taxon>
        <taxon>Lemuridae</taxon>
        <taxon>Prolemur</taxon>
    </lineage>
</organism>
<evidence type="ECO:0000256" key="1">
    <source>
        <dbReference type="ARBA" id="ARBA00004141"/>
    </source>
</evidence>
<protein>
    <submittedName>
        <fullName evidence="8">Membrane spanning 4-domains A14</fullName>
    </submittedName>
</protein>
<sequence length="658" mass="74666">MESPSQDKKAAHVVTIQPKETIFTALPYRPHSSLLEFLRGEPKVLGVLQIMLGLIIIGFGMIFVFNFLIFSQGFPLVFLTGYPFWGALIFILTGYLTGIDEKSTKIMGQGVMSMNVISSLVAVAGITLTIVTYRHQYNYCQRPSLEGICVFGTTLFIVVFFLPSDIPQDSEQPGPEQNAQLQFELQEGSFTDDTTMNLQPVFFGGYAFFKLRIKRSSLASQPRSQSCNKSNYHTTSASVLDEQEQSIPPPSEEELLLPVLERRPSEHIMHIQEDLTFEQLKGEDLQPAIVKPSKMQTQLAQDQDLPLQVLPSHSVLKLQELSPEDLPAQALPVQDLPVQNKLSKSPSSHSIKSFDLTTEDLPTQYIPSQDTSSQDTPFLDALSQNTPSQDMPSQDMLSRALSKAMLSEASTPNTEQSSDMKYLLQQSPDLQPQNIQPQNPELLQIPYKDIRSEVMEETTKWESKEELHRKKSSGRRHSLDQQTKGYHTPRRYSLDQQTRSWQSPKQKALDKQIRFLLSQQKQSLDKQNQYPQTPEQLPDQQHADVHQAKRKQTPEGQFIAGQKKDHQAEKEQSPKKQTQDQQANDQQAQEEKSLKGQSQNFQVKGQQAQVKKAPSQLYQDQESQIQQQQDWQPPKRNFQNVQPKTGNLLAHSNLRNGE</sequence>
<feature type="compositionally biased region" description="Polar residues" evidence="6">
    <location>
        <begin position="365"/>
        <end position="396"/>
    </location>
</feature>
<dbReference type="GO" id="GO:0007166">
    <property type="term" value="P:cell surface receptor signaling pathway"/>
    <property type="evidence" value="ECO:0007669"/>
    <property type="project" value="TreeGrafter"/>
</dbReference>
<feature type="transmembrane region" description="Helical" evidence="7">
    <location>
        <begin position="145"/>
        <end position="163"/>
    </location>
</feature>
<feature type="compositionally biased region" description="Polar residues" evidence="6">
    <location>
        <begin position="530"/>
        <end position="539"/>
    </location>
</feature>
<feature type="compositionally biased region" description="Low complexity" evidence="6">
    <location>
        <begin position="519"/>
        <end position="529"/>
    </location>
</feature>
<keyword evidence="9" id="KW-1185">Reference proteome</keyword>
<feature type="compositionally biased region" description="Polar residues" evidence="6">
    <location>
        <begin position="494"/>
        <end position="505"/>
    </location>
</feature>
<feature type="transmembrane region" description="Helical" evidence="7">
    <location>
        <begin position="116"/>
        <end position="133"/>
    </location>
</feature>
<evidence type="ECO:0000256" key="6">
    <source>
        <dbReference type="SAM" id="MobiDB-lite"/>
    </source>
</evidence>
<dbReference type="GeneTree" id="ENSGT00940000163132"/>
<dbReference type="InterPro" id="IPR007237">
    <property type="entry name" value="CD20-like"/>
</dbReference>
<dbReference type="AlphaFoldDB" id="A0A8C9AAP2"/>
<reference evidence="8" key="1">
    <citation type="submission" date="2025-08" db="UniProtKB">
        <authorList>
            <consortium name="Ensembl"/>
        </authorList>
    </citation>
    <scope>IDENTIFICATION</scope>
</reference>
<feature type="region of interest" description="Disordered" evidence="6">
    <location>
        <begin position="222"/>
        <end position="250"/>
    </location>
</feature>
<feature type="region of interest" description="Disordered" evidence="6">
    <location>
        <begin position="363"/>
        <end position="397"/>
    </location>
</feature>
<gene>
    <name evidence="8" type="primary">MS4A14</name>
</gene>
<feature type="compositionally biased region" description="Polar residues" evidence="6">
    <location>
        <begin position="222"/>
        <end position="238"/>
    </location>
</feature>
<comment type="subcellular location">
    <subcellularLocation>
        <location evidence="1">Membrane</location>
        <topology evidence="1">Multi-pass membrane protein</topology>
    </subcellularLocation>
</comment>
<dbReference type="GO" id="GO:0005886">
    <property type="term" value="C:plasma membrane"/>
    <property type="evidence" value="ECO:0007669"/>
    <property type="project" value="TreeGrafter"/>
</dbReference>
<dbReference type="Proteomes" id="UP000694414">
    <property type="component" value="Unplaced"/>
</dbReference>
<keyword evidence="3 7" id="KW-0812">Transmembrane</keyword>
<proteinExistence type="inferred from homology"/>
<dbReference type="InterPro" id="IPR030417">
    <property type="entry name" value="MS4A"/>
</dbReference>
<dbReference type="PANTHER" id="PTHR23320">
    <property type="entry name" value="MEMBRANE-SPANNING 4-DOMAINS SUBFAMILY A MS4A -RELATED"/>
    <property type="match status" value="1"/>
</dbReference>
<name>A0A8C9AAP2_PROSS</name>
<evidence type="ECO:0000256" key="5">
    <source>
        <dbReference type="ARBA" id="ARBA00023136"/>
    </source>
</evidence>
<accession>A0A8C9AAP2</accession>
<feature type="compositionally biased region" description="Basic and acidic residues" evidence="6">
    <location>
        <begin position="456"/>
        <end position="468"/>
    </location>
</feature>
<dbReference type="Pfam" id="PF04103">
    <property type="entry name" value="CD20"/>
    <property type="match status" value="1"/>
</dbReference>
<feature type="compositionally biased region" description="Low complexity" evidence="6">
    <location>
        <begin position="602"/>
        <end position="632"/>
    </location>
</feature>
<evidence type="ECO:0000256" key="7">
    <source>
        <dbReference type="SAM" id="Phobius"/>
    </source>
</evidence>
<evidence type="ECO:0000313" key="8">
    <source>
        <dbReference type="Ensembl" id="ENSPSMP00000029783.1"/>
    </source>
</evidence>
<feature type="compositionally biased region" description="Basic and acidic residues" evidence="6">
    <location>
        <begin position="562"/>
        <end position="578"/>
    </location>
</feature>
<dbReference type="Ensembl" id="ENSPSMT00000034372.1">
    <property type="protein sequence ID" value="ENSPSMP00000029783.1"/>
    <property type="gene ID" value="ENSPSMG00000020668.1"/>
</dbReference>
<keyword evidence="4 7" id="KW-1133">Transmembrane helix</keyword>
<feature type="region of interest" description="Disordered" evidence="6">
    <location>
        <begin position="456"/>
        <end position="507"/>
    </location>
</feature>
<evidence type="ECO:0000256" key="3">
    <source>
        <dbReference type="ARBA" id="ARBA00022692"/>
    </source>
</evidence>
<feature type="transmembrane region" description="Helical" evidence="7">
    <location>
        <begin position="44"/>
        <end position="69"/>
    </location>
</feature>